<dbReference type="STRING" id="926571.NVIE_017470"/>
<dbReference type="RefSeq" id="WP_075054882.1">
    <property type="nucleotide sequence ID" value="NZ_CP007536.1"/>
</dbReference>
<gene>
    <name evidence="2" type="ORF">NVIE_017470</name>
</gene>
<organism evidence="2 3">
    <name type="scientific">Nitrososphaera viennensis EN76</name>
    <dbReference type="NCBI Taxonomy" id="926571"/>
    <lineage>
        <taxon>Archaea</taxon>
        <taxon>Nitrososphaerota</taxon>
        <taxon>Nitrososphaeria</taxon>
        <taxon>Nitrososphaerales</taxon>
        <taxon>Nitrososphaeraceae</taxon>
        <taxon>Nitrososphaera</taxon>
    </lineage>
</organism>
<evidence type="ECO:0000256" key="1">
    <source>
        <dbReference type="SAM" id="Phobius"/>
    </source>
</evidence>
<keyword evidence="1" id="KW-0472">Membrane</keyword>
<dbReference type="Proteomes" id="UP000027093">
    <property type="component" value="Chromosome"/>
</dbReference>
<dbReference type="HOGENOM" id="CLU_2340276_0_0_2"/>
<keyword evidence="1" id="KW-1133">Transmembrane helix</keyword>
<evidence type="ECO:0000313" key="3">
    <source>
        <dbReference type="Proteomes" id="UP000027093"/>
    </source>
</evidence>
<dbReference type="AlphaFoldDB" id="A0A060HLB6"/>
<evidence type="ECO:0000313" key="2">
    <source>
        <dbReference type="EMBL" id="AIC16010.1"/>
    </source>
</evidence>
<dbReference type="KEGG" id="nvn:NVIE_017470"/>
<accession>A0A060HLB6</accession>
<sequence length="97" mass="10425">MGLVLADRKELEALLKAAAKDPKVATTLAGRMVPGQGDAGEFAYGLLAGMVIGSFMASFEGKNGRQPDRDETADLLSIVMSRMPALRKAIMKQLEMR</sequence>
<keyword evidence="1" id="KW-0812">Transmembrane</keyword>
<keyword evidence="3" id="KW-1185">Reference proteome</keyword>
<dbReference type="GeneID" id="74947015"/>
<dbReference type="OrthoDB" id="376678at2157"/>
<proteinExistence type="predicted"/>
<name>A0A060HLB6_9ARCH</name>
<feature type="transmembrane region" description="Helical" evidence="1">
    <location>
        <begin position="42"/>
        <end position="59"/>
    </location>
</feature>
<protein>
    <submittedName>
        <fullName evidence="2">Uncharacterized protein</fullName>
    </submittedName>
</protein>
<dbReference type="EMBL" id="CP007536">
    <property type="protein sequence ID" value="AIC16010.1"/>
    <property type="molecule type" value="Genomic_DNA"/>
</dbReference>
<reference evidence="2 3" key="1">
    <citation type="journal article" date="2014" name="Int. J. Syst. Evol. Microbiol.">
        <title>Nitrososphaera viennensis gen. nov., sp. nov., an aerobic and mesophilic, ammonia-oxidizing archaeon from soil and a member of the archaeal phylum Thaumarchaeota.</title>
        <authorList>
            <person name="Stieglmeier M."/>
            <person name="Klingl A."/>
            <person name="Alves R.J."/>
            <person name="Rittmann S.K."/>
            <person name="Melcher M."/>
            <person name="Leisch N."/>
            <person name="Schleper C."/>
        </authorList>
    </citation>
    <scope>NUCLEOTIDE SEQUENCE [LARGE SCALE GENOMIC DNA]</scope>
    <source>
        <strain evidence="2">EN76</strain>
    </source>
</reference>